<gene>
    <name evidence="1" type="ORF">DLR69_01825</name>
    <name evidence="2" type="ORF">DLR70_13305</name>
</gene>
<evidence type="ECO:0000313" key="2">
    <source>
        <dbReference type="EMBL" id="RBM79376.1"/>
    </source>
</evidence>
<dbReference type="AlphaFoldDB" id="A0AAX1QTI8"/>
<evidence type="ECO:0000313" key="3">
    <source>
        <dbReference type="Proteomes" id="UP000252427"/>
    </source>
</evidence>
<accession>A0AAX1QTI8</accession>
<proteinExistence type="predicted"/>
<dbReference type="Proteomes" id="UP000252427">
    <property type="component" value="Unassembled WGS sequence"/>
</dbReference>
<evidence type="ECO:0000313" key="1">
    <source>
        <dbReference type="EMBL" id="RBM57348.1"/>
    </source>
</evidence>
<reference evidence="3 4" key="1">
    <citation type="submission" date="2018-06" db="EMBL/GenBank/DDBJ databases">
        <title>Draft genome sequences of nine Vibrio sp. clinical isolates from across the United States representing the closest known relative of Vibrio cholerae.</title>
        <authorList>
            <person name="Islam M.T."/>
            <person name="Liang K."/>
            <person name="Im M.S."/>
            <person name="Winkjer J."/>
            <person name="Busby S."/>
            <person name="Batra D."/>
            <person name="Rowe L."/>
            <person name="Tarr C.L."/>
            <person name="Boucher Y."/>
        </authorList>
    </citation>
    <scope>NUCLEOTIDE SEQUENCE [LARGE SCALE GENOMIC DNA]</scope>
    <source>
        <strain evidence="1 4">2016V-1111</strain>
        <strain evidence="2 3">2016V-1114</strain>
    </source>
</reference>
<comment type="caution">
    <text evidence="2">The sequence shown here is derived from an EMBL/GenBank/DDBJ whole genome shotgun (WGS) entry which is preliminary data.</text>
</comment>
<name>A0AAX1QTI8_9VIBR</name>
<protein>
    <submittedName>
        <fullName evidence="2">Uncharacterized protein</fullName>
    </submittedName>
</protein>
<sequence>MGAQSSREASIQSQQALFGYCLLIHMLADSQVNKIKLWITSSIDLLISFQASKIVHPWQAQAKSVQSPL</sequence>
<keyword evidence="4" id="KW-1185">Reference proteome</keyword>
<dbReference type="EMBL" id="QKKR01000003">
    <property type="protein sequence ID" value="RBM57348.1"/>
    <property type="molecule type" value="Genomic_DNA"/>
</dbReference>
<dbReference type="EMBL" id="QKKS01000028">
    <property type="protein sequence ID" value="RBM79376.1"/>
    <property type="molecule type" value="Genomic_DNA"/>
</dbReference>
<evidence type="ECO:0000313" key="4">
    <source>
        <dbReference type="Proteomes" id="UP000252488"/>
    </source>
</evidence>
<organism evidence="2 3">
    <name type="scientific">Vibrio paracholerae</name>
    <dbReference type="NCBI Taxonomy" id="650003"/>
    <lineage>
        <taxon>Bacteria</taxon>
        <taxon>Pseudomonadati</taxon>
        <taxon>Pseudomonadota</taxon>
        <taxon>Gammaproteobacteria</taxon>
        <taxon>Vibrionales</taxon>
        <taxon>Vibrionaceae</taxon>
        <taxon>Vibrio</taxon>
    </lineage>
</organism>
<dbReference type="Proteomes" id="UP000252488">
    <property type="component" value="Unassembled WGS sequence"/>
</dbReference>